<dbReference type="AlphaFoldDB" id="I0Z1Y5"/>
<dbReference type="PANTHER" id="PTHR15020">
    <property type="entry name" value="FLAVIN REDUCTASE-RELATED"/>
    <property type="match status" value="1"/>
</dbReference>
<proteinExistence type="predicted"/>
<dbReference type="OrthoDB" id="419598at2759"/>
<dbReference type="InterPro" id="IPR016040">
    <property type="entry name" value="NAD(P)-bd_dom"/>
</dbReference>
<evidence type="ECO:0000313" key="2">
    <source>
        <dbReference type="EMBL" id="EIE24654.1"/>
    </source>
</evidence>
<organism evidence="2 3">
    <name type="scientific">Coccomyxa subellipsoidea (strain C-169)</name>
    <name type="common">Green microalga</name>
    <dbReference type="NCBI Taxonomy" id="574566"/>
    <lineage>
        <taxon>Eukaryota</taxon>
        <taxon>Viridiplantae</taxon>
        <taxon>Chlorophyta</taxon>
        <taxon>core chlorophytes</taxon>
        <taxon>Trebouxiophyceae</taxon>
        <taxon>Trebouxiophyceae incertae sedis</taxon>
        <taxon>Coccomyxaceae</taxon>
        <taxon>Coccomyxa</taxon>
        <taxon>Coccomyxa subellipsoidea</taxon>
    </lineage>
</organism>
<evidence type="ECO:0000313" key="3">
    <source>
        <dbReference type="Proteomes" id="UP000007264"/>
    </source>
</evidence>
<sequence length="235" mass="25003">MTSTAVLGAAGPTGLECVKRLLDLGQPVVAVVRNPDKYKDTFPIDKNLQVKKGDVTDAVSLQDVFSTTNAKRVIFAASGKGYFSAKDVDEKGVANTAEAAKKVGAERVVLVSSALVTPKNRFHPIRLILNNIRWGLMDSKYRGEELLRKSSVPYTIVRPGGLTNDPPGQKALAISQGDTSAGQVARSDVARVCVAASTDSHARNVTLELSSKKGSEAPADELQNIFKGLQPDNAT</sequence>
<keyword evidence="3" id="KW-1185">Reference proteome</keyword>
<comment type="caution">
    <text evidence="2">The sequence shown here is derived from an EMBL/GenBank/DDBJ whole genome shotgun (WGS) entry which is preliminary data.</text>
</comment>
<dbReference type="STRING" id="574566.I0Z1Y5"/>
<feature type="domain" description="NAD(P)-binding" evidence="1">
    <location>
        <begin position="8"/>
        <end position="199"/>
    </location>
</feature>
<dbReference type="GeneID" id="17042655"/>
<dbReference type="Proteomes" id="UP000007264">
    <property type="component" value="Unassembled WGS sequence"/>
</dbReference>
<accession>I0Z1Y5</accession>
<dbReference type="InterPro" id="IPR036291">
    <property type="entry name" value="NAD(P)-bd_dom_sf"/>
</dbReference>
<gene>
    <name evidence="2" type="ORF">COCSUDRAFT_28302</name>
</gene>
<dbReference type="Gene3D" id="3.40.50.720">
    <property type="entry name" value="NAD(P)-binding Rossmann-like Domain"/>
    <property type="match status" value="1"/>
</dbReference>
<reference evidence="2 3" key="1">
    <citation type="journal article" date="2012" name="Genome Biol.">
        <title>The genome of the polar eukaryotic microalga coccomyxa subellipsoidea reveals traits of cold adaptation.</title>
        <authorList>
            <person name="Blanc G."/>
            <person name="Agarkova I."/>
            <person name="Grimwood J."/>
            <person name="Kuo A."/>
            <person name="Brueggeman A."/>
            <person name="Dunigan D."/>
            <person name="Gurnon J."/>
            <person name="Ladunga I."/>
            <person name="Lindquist E."/>
            <person name="Lucas S."/>
            <person name="Pangilinan J."/>
            <person name="Proschold T."/>
            <person name="Salamov A."/>
            <person name="Schmutz J."/>
            <person name="Weeks D."/>
            <person name="Yamada T."/>
            <person name="Claverie J.M."/>
            <person name="Grigoriev I."/>
            <person name="Van Etten J."/>
            <person name="Lomsadze A."/>
            <person name="Borodovsky M."/>
        </authorList>
    </citation>
    <scope>NUCLEOTIDE SEQUENCE [LARGE SCALE GENOMIC DNA]</scope>
    <source>
        <strain evidence="2 3">C-169</strain>
    </source>
</reference>
<protein>
    <submittedName>
        <fullName evidence="2">NAD(P)-binding protein</fullName>
    </submittedName>
</protein>
<dbReference type="RefSeq" id="XP_005649198.1">
    <property type="nucleotide sequence ID" value="XM_005649141.1"/>
</dbReference>
<name>I0Z1Y5_COCSC</name>
<dbReference type="PANTHER" id="PTHR15020:SF11">
    <property type="entry name" value="OS06G0360300 PROTEIN"/>
    <property type="match status" value="1"/>
</dbReference>
<dbReference type="EMBL" id="AGSI01000005">
    <property type="protein sequence ID" value="EIE24654.1"/>
    <property type="molecule type" value="Genomic_DNA"/>
</dbReference>
<evidence type="ECO:0000259" key="1">
    <source>
        <dbReference type="Pfam" id="PF13460"/>
    </source>
</evidence>
<dbReference type="eggNOG" id="KOG1203">
    <property type="taxonomic scope" value="Eukaryota"/>
</dbReference>
<dbReference type="Pfam" id="PF13460">
    <property type="entry name" value="NAD_binding_10"/>
    <property type="match status" value="1"/>
</dbReference>
<dbReference type="CDD" id="cd05243">
    <property type="entry name" value="SDR_a5"/>
    <property type="match status" value="1"/>
</dbReference>
<dbReference type="SUPFAM" id="SSF51735">
    <property type="entry name" value="NAD(P)-binding Rossmann-fold domains"/>
    <property type="match status" value="1"/>
</dbReference>
<dbReference type="KEGG" id="csl:COCSUDRAFT_28302"/>